<dbReference type="InterPro" id="IPR025986">
    <property type="entry name" value="RPAP3-like_C"/>
</dbReference>
<comment type="subcellular location">
    <subcellularLocation>
        <location evidence="2">Cell projection</location>
        <location evidence="2">Cilium</location>
        <location evidence="2">Flagellum</location>
    </subcellularLocation>
    <subcellularLocation>
        <location evidence="3">Cytoplasm</location>
    </subcellularLocation>
</comment>
<comment type="similarity">
    <text evidence="10">Belongs to the DNAAF19/PR46b family.</text>
</comment>
<evidence type="ECO:0000259" key="11">
    <source>
        <dbReference type="Pfam" id="PF13877"/>
    </source>
</evidence>
<evidence type="ECO:0000256" key="8">
    <source>
        <dbReference type="ARBA" id="ARBA00023069"/>
    </source>
</evidence>
<keyword evidence="9" id="KW-0966">Cell projection</keyword>
<organism evidence="13 14">
    <name type="scientific">Limulus polyphemus</name>
    <name type="common">Atlantic horseshoe crab</name>
    <dbReference type="NCBI Taxonomy" id="6850"/>
    <lineage>
        <taxon>Eukaryota</taxon>
        <taxon>Metazoa</taxon>
        <taxon>Ecdysozoa</taxon>
        <taxon>Arthropoda</taxon>
        <taxon>Chelicerata</taxon>
        <taxon>Merostomata</taxon>
        <taxon>Xiphosura</taxon>
        <taxon>Limulidae</taxon>
        <taxon>Limulus</taxon>
    </lineage>
</organism>
<evidence type="ECO:0000256" key="5">
    <source>
        <dbReference type="ARBA" id="ARBA00022490"/>
    </source>
</evidence>
<dbReference type="Pfam" id="PF13877">
    <property type="entry name" value="RPAP3_C"/>
    <property type="match status" value="1"/>
</dbReference>
<sequence length="276" mass="32294">MLDCVTYERFSIYLNVYHYQLRKLDEQMKIHSIEAMAAVDDDSLDFRQLEEELHAAVEADTKYSRENDAKVRAVNQRVTAYDEFRDMVKVAHLKPMQKEDKVNGRTRKTWNSLASNKVKSIYQHQCPFTQVTKQSCELKTPLTTQEFEKIWHHRLSSIQDRYNFLKKVGGEALGQIFHSEIGFGLLGEILVTLTEFEDTVEDFYLVVEVLSGLSKAKRFSLTLQFLTSDERAECKQLFQLLWHSMSDKQQDLAENGITELTLQELMKAYEIERKLF</sequence>
<evidence type="ECO:0000313" key="13">
    <source>
        <dbReference type="Proteomes" id="UP000694941"/>
    </source>
</evidence>
<evidence type="ECO:0000256" key="2">
    <source>
        <dbReference type="ARBA" id="ARBA00004230"/>
    </source>
</evidence>
<evidence type="ECO:0000313" key="14">
    <source>
        <dbReference type="RefSeq" id="XP_022241468.1"/>
    </source>
</evidence>
<name>A0ABM1SCW3_LIMPO</name>
<evidence type="ECO:0000256" key="1">
    <source>
        <dbReference type="ARBA" id="ARBA00004048"/>
    </source>
</evidence>
<dbReference type="PANTHER" id="PTHR28572">
    <property type="entry name" value="COILED-COIL DOMAIN-CONTAINING PROTEIN 103"/>
    <property type="match status" value="1"/>
</dbReference>
<gene>
    <name evidence="14" type="primary">LOC106459306</name>
</gene>
<evidence type="ECO:0000256" key="4">
    <source>
        <dbReference type="ARBA" id="ARBA00011738"/>
    </source>
</evidence>
<reference evidence="14" key="1">
    <citation type="submission" date="2025-08" db="UniProtKB">
        <authorList>
            <consortium name="RefSeq"/>
        </authorList>
    </citation>
    <scope>IDENTIFICATION</scope>
    <source>
        <tissue evidence="14">Muscle</tissue>
    </source>
</reference>
<dbReference type="PANTHER" id="PTHR28572:SF1">
    <property type="entry name" value="COILED-COIL DOMAIN-CONTAINING PROTEIN 103"/>
    <property type="match status" value="1"/>
</dbReference>
<keyword evidence="13" id="KW-1185">Reference proteome</keyword>
<keyword evidence="6" id="KW-0970">Cilium biogenesis/degradation</keyword>
<accession>A0ABM1SCW3</accession>
<comment type="subunit">
    <text evidence="4">Homodimer.</text>
</comment>
<dbReference type="InterPro" id="IPR031733">
    <property type="entry name" value="Dynein_attach_N"/>
</dbReference>
<dbReference type="RefSeq" id="XP_022241468.1">
    <property type="nucleotide sequence ID" value="XM_022385760.1"/>
</dbReference>
<evidence type="ECO:0000259" key="12">
    <source>
        <dbReference type="Pfam" id="PF15867"/>
    </source>
</evidence>
<keyword evidence="8" id="KW-0969">Cilium</keyword>
<keyword evidence="7" id="KW-0282">Flagellum</keyword>
<evidence type="ECO:0000256" key="9">
    <source>
        <dbReference type="ARBA" id="ARBA00023273"/>
    </source>
</evidence>
<evidence type="ECO:0000256" key="6">
    <source>
        <dbReference type="ARBA" id="ARBA00022794"/>
    </source>
</evidence>
<dbReference type="GeneID" id="106459306"/>
<feature type="domain" description="RNA-polymerase II-associated protein 3-like C-terminal" evidence="11">
    <location>
        <begin position="141"/>
        <end position="231"/>
    </location>
</feature>
<comment type="function">
    <text evidence="1">Dynein-attachment factor required for cilia motility.</text>
</comment>
<evidence type="ECO:0000256" key="10">
    <source>
        <dbReference type="ARBA" id="ARBA00049986"/>
    </source>
</evidence>
<keyword evidence="5" id="KW-0963">Cytoplasm</keyword>
<evidence type="ECO:0000256" key="7">
    <source>
        <dbReference type="ARBA" id="ARBA00022846"/>
    </source>
</evidence>
<proteinExistence type="inferred from homology"/>
<dbReference type="Proteomes" id="UP000694941">
    <property type="component" value="Unplaced"/>
</dbReference>
<dbReference type="Pfam" id="PF15867">
    <property type="entry name" value="Dynein_attach_N"/>
    <property type="match status" value="1"/>
</dbReference>
<feature type="domain" description="Dynein attachment factor N-terminal" evidence="12">
    <location>
        <begin position="44"/>
        <end position="111"/>
    </location>
</feature>
<evidence type="ECO:0000256" key="3">
    <source>
        <dbReference type="ARBA" id="ARBA00004496"/>
    </source>
</evidence>
<protein>
    <submittedName>
        <fullName evidence="14">Coiled-coil domain-containing protein 103-like isoform X1</fullName>
    </submittedName>
</protein>
<dbReference type="InterPro" id="IPR042422">
    <property type="entry name" value="CC103"/>
</dbReference>